<evidence type="ECO:0000313" key="2">
    <source>
        <dbReference type="Proteomes" id="UP000441032"/>
    </source>
</evidence>
<dbReference type="InterPro" id="IPR018727">
    <property type="entry name" value="DUF2267"/>
</dbReference>
<dbReference type="EMBL" id="WJYN01000004">
    <property type="protein sequence ID" value="MRS99672.1"/>
    <property type="molecule type" value="Genomic_DNA"/>
</dbReference>
<dbReference type="InterPro" id="IPR038282">
    <property type="entry name" value="DUF2267_sf"/>
</dbReference>
<comment type="caution">
    <text evidence="1">The sequence shown here is derived from an EMBL/GenBank/DDBJ whole genome shotgun (WGS) entry which is preliminary data.</text>
</comment>
<dbReference type="Pfam" id="PF10025">
    <property type="entry name" value="DUF2267"/>
    <property type="match status" value="1"/>
</dbReference>
<proteinExistence type="predicted"/>
<dbReference type="AlphaFoldDB" id="A0A7X2HNA6"/>
<dbReference type="Proteomes" id="UP000441032">
    <property type="component" value="Unassembled WGS sequence"/>
</dbReference>
<organism evidence="1 2">
    <name type="scientific">Ralstonia pickettii</name>
    <name type="common">Burkholderia pickettii</name>
    <dbReference type="NCBI Taxonomy" id="329"/>
    <lineage>
        <taxon>Bacteria</taxon>
        <taxon>Pseudomonadati</taxon>
        <taxon>Pseudomonadota</taxon>
        <taxon>Betaproteobacteria</taxon>
        <taxon>Burkholderiales</taxon>
        <taxon>Burkholderiaceae</taxon>
        <taxon>Ralstonia</taxon>
    </lineage>
</organism>
<protein>
    <submittedName>
        <fullName evidence="1">DUF2267 domain-containing protein</fullName>
    </submittedName>
</protein>
<evidence type="ECO:0000313" key="1">
    <source>
        <dbReference type="EMBL" id="MRS99672.1"/>
    </source>
</evidence>
<name>A0A7X2HNA6_RALPI</name>
<accession>A0A7X2HNA6</accession>
<reference evidence="1 2" key="1">
    <citation type="submission" date="2019-11" db="EMBL/GenBank/DDBJ databases">
        <title>Phenotypic characterization of an OXA-22 and OXA-60 co-producing Ralstonia pickettii clinical strain.</title>
        <authorList>
            <person name="He F."/>
        </authorList>
    </citation>
    <scope>NUCLEOTIDE SEQUENCE [LARGE SCALE GENOMIC DNA]</scope>
    <source>
        <strain evidence="1 2">PSLESD1</strain>
    </source>
</reference>
<sequence length="140" mass="15842">MPVPFEYQNPTLQFERFLVAARDYSGLATTNMAWNMVVGVLHAFRARLSVADGIRFAQALPPMVRALFVEDWDPALPQREFGDAQGWLADVRSVRHQHNFSPDNAVAAVAHALRDQVPPGTWDRAMQMLPEAARHYWALD</sequence>
<gene>
    <name evidence="1" type="ORF">GJQ57_13550</name>
</gene>
<dbReference type="Gene3D" id="1.10.490.110">
    <property type="entry name" value="Uncharacterized conserved protein DUF2267"/>
    <property type="match status" value="1"/>
</dbReference>